<dbReference type="RefSeq" id="WP_016654966.1">
    <property type="nucleotide sequence ID" value="NZ_KE340348.1"/>
</dbReference>
<dbReference type="HOGENOM" id="CLU_086332_0_0_6"/>
<protein>
    <submittedName>
        <fullName evidence="1">Uncharacterized protein</fullName>
    </submittedName>
</protein>
<dbReference type="OrthoDB" id="6656383at2"/>
<dbReference type="eggNOG" id="ENOG5032NAH">
    <property type="taxonomic scope" value="Bacteria"/>
</dbReference>
<accession>S3NPP6</accession>
<dbReference type="PATRIC" id="fig|421052.3.peg.527"/>
<dbReference type="AlphaFoldDB" id="S3NPP6"/>
<proteinExistence type="predicted"/>
<gene>
    <name evidence="1" type="ORF">F945_00531</name>
</gene>
<sequence>MQTLLSNLANRARHACLKAGDFIEEEREFPISQVFLNATFKRYVTDNVRLLKDLHADLHDDWLRLYATVDVAGIYASLSVDLKLVSMKMNKDVQLIVFEQISETRVLDSKFAKVWLKLAVNSALFFYQKVLKRDPLGKILSKYNIVYVENELLHLDLNRWLGKPAILDTLNKVRINHAVLAETELRVQGNINLMALFSRLDRIQTDADPDELESLVTPIEQKNG</sequence>
<organism evidence="1 2">
    <name type="scientific">Acinetobacter rudis CIP 110305</name>
    <dbReference type="NCBI Taxonomy" id="421052"/>
    <lineage>
        <taxon>Bacteria</taxon>
        <taxon>Pseudomonadati</taxon>
        <taxon>Pseudomonadota</taxon>
        <taxon>Gammaproteobacteria</taxon>
        <taxon>Moraxellales</taxon>
        <taxon>Moraxellaceae</taxon>
        <taxon>Acinetobacter</taxon>
    </lineage>
</organism>
<evidence type="ECO:0000313" key="1">
    <source>
        <dbReference type="EMBL" id="EPF80393.1"/>
    </source>
</evidence>
<dbReference type="STRING" id="632955.GCA_000829675_01468"/>
<comment type="caution">
    <text evidence="1">The sequence shown here is derived from an EMBL/GenBank/DDBJ whole genome shotgun (WGS) entry which is preliminary data.</text>
</comment>
<dbReference type="Proteomes" id="UP000014568">
    <property type="component" value="Unassembled WGS sequence"/>
</dbReference>
<reference evidence="1 2" key="1">
    <citation type="submission" date="2013-06" db="EMBL/GenBank/DDBJ databases">
        <title>The Genome Sequence of Acinetobacter rudis CIP 110305.</title>
        <authorList>
            <consortium name="The Broad Institute Genome Sequencing Platform"/>
            <consortium name="The Broad Institute Genome Sequencing Center for Infectious Disease"/>
            <person name="Cerqueira G."/>
            <person name="Feldgarden M."/>
            <person name="Courvalin P."/>
            <person name="Perichon B."/>
            <person name="Grillot-Courvalin C."/>
            <person name="Clermont D."/>
            <person name="Rocha E."/>
            <person name="Yoon E.-J."/>
            <person name="Nemec A."/>
            <person name="Young S.K."/>
            <person name="Zeng Q."/>
            <person name="Gargeya S."/>
            <person name="Fitzgerald M."/>
            <person name="Abouelleil A."/>
            <person name="Alvarado L."/>
            <person name="Berlin A.M."/>
            <person name="Chapman S.B."/>
            <person name="Dewar J."/>
            <person name="Goldberg J."/>
            <person name="Griggs A."/>
            <person name="Gujja S."/>
            <person name="Hansen M."/>
            <person name="Howarth C."/>
            <person name="Imamovic A."/>
            <person name="Larimer J."/>
            <person name="McCowan C."/>
            <person name="Murphy C."/>
            <person name="Pearson M."/>
            <person name="Priest M."/>
            <person name="Roberts A."/>
            <person name="Saif S."/>
            <person name="Shea T."/>
            <person name="Sykes S."/>
            <person name="Wortman J."/>
            <person name="Nusbaum C."/>
            <person name="Birren B."/>
        </authorList>
    </citation>
    <scope>NUCLEOTIDE SEQUENCE [LARGE SCALE GENOMIC DNA]</scope>
    <source>
        <strain evidence="1 2">CIP 110305</strain>
    </source>
</reference>
<keyword evidence="2" id="KW-1185">Reference proteome</keyword>
<name>S3NPP6_9GAMM</name>
<evidence type="ECO:0000313" key="2">
    <source>
        <dbReference type="Proteomes" id="UP000014568"/>
    </source>
</evidence>
<dbReference type="EMBL" id="ATGI01000004">
    <property type="protein sequence ID" value="EPF80393.1"/>
    <property type="molecule type" value="Genomic_DNA"/>
</dbReference>